<gene>
    <name evidence="2" type="ORF">PXEA_LOCUS31622</name>
</gene>
<feature type="compositionally biased region" description="Basic and acidic residues" evidence="1">
    <location>
        <begin position="33"/>
        <end position="43"/>
    </location>
</feature>
<proteinExistence type="predicted"/>
<protein>
    <submittedName>
        <fullName evidence="2">Uncharacterized protein</fullName>
    </submittedName>
</protein>
<dbReference type="EMBL" id="CAAALY010257140">
    <property type="protein sequence ID" value="VEL38182.1"/>
    <property type="molecule type" value="Genomic_DNA"/>
</dbReference>
<organism evidence="2 3">
    <name type="scientific">Protopolystoma xenopodis</name>
    <dbReference type="NCBI Taxonomy" id="117903"/>
    <lineage>
        <taxon>Eukaryota</taxon>
        <taxon>Metazoa</taxon>
        <taxon>Spiralia</taxon>
        <taxon>Lophotrochozoa</taxon>
        <taxon>Platyhelminthes</taxon>
        <taxon>Monogenea</taxon>
        <taxon>Polyopisthocotylea</taxon>
        <taxon>Polystomatidea</taxon>
        <taxon>Polystomatidae</taxon>
        <taxon>Protopolystoma</taxon>
    </lineage>
</organism>
<keyword evidence="3" id="KW-1185">Reference proteome</keyword>
<feature type="compositionally biased region" description="Polar residues" evidence="1">
    <location>
        <begin position="48"/>
        <end position="62"/>
    </location>
</feature>
<dbReference type="Proteomes" id="UP000784294">
    <property type="component" value="Unassembled WGS sequence"/>
</dbReference>
<dbReference type="AlphaFoldDB" id="A0A3S5CUI8"/>
<feature type="compositionally biased region" description="Acidic residues" evidence="1">
    <location>
        <begin position="80"/>
        <end position="89"/>
    </location>
</feature>
<feature type="region of interest" description="Disordered" evidence="1">
    <location>
        <begin position="184"/>
        <end position="291"/>
    </location>
</feature>
<sequence>MMAYGDYGQRVLHTLAHVQTIKQESGIGDPSETIEKSDSRDTELPLVETTNPSLISVADTSKSGGGDADEDDQGPLYDGGNDDDEDEDDDVITAFNSELKTRNEFATEKSSIFRVIKDYSIDCSEDSSFDKKQWAGEEQDGQRSAVVDKVIDDGKDDRHKEFDKKRFGQDLDVRLLNIQHLARMAGSNPPSGESSHFDLPDAFRGESDCESDSAEPINVSVTVETPVRGGSGKRSSEPESPSNLASFSPAKRRLMDTRSSALTKPKIDHASIEHSEQTLADGSGSQHEKKIERDAEAGAVLLAHEEDEDDDDVSCFLANGDVDYRLLVQTPAAADL</sequence>
<feature type="region of interest" description="Disordered" evidence="1">
    <location>
        <begin position="22"/>
        <end position="89"/>
    </location>
</feature>
<name>A0A3S5CUI8_9PLAT</name>
<accession>A0A3S5CUI8</accession>
<comment type="caution">
    <text evidence="2">The sequence shown here is derived from an EMBL/GenBank/DDBJ whole genome shotgun (WGS) entry which is preliminary data.</text>
</comment>
<evidence type="ECO:0000256" key="1">
    <source>
        <dbReference type="SAM" id="MobiDB-lite"/>
    </source>
</evidence>
<evidence type="ECO:0000313" key="2">
    <source>
        <dbReference type="EMBL" id="VEL38182.1"/>
    </source>
</evidence>
<feature type="compositionally biased region" description="Basic and acidic residues" evidence="1">
    <location>
        <begin position="265"/>
        <end position="276"/>
    </location>
</feature>
<reference evidence="2" key="1">
    <citation type="submission" date="2018-11" db="EMBL/GenBank/DDBJ databases">
        <authorList>
            <consortium name="Pathogen Informatics"/>
        </authorList>
    </citation>
    <scope>NUCLEOTIDE SEQUENCE</scope>
</reference>
<evidence type="ECO:0000313" key="3">
    <source>
        <dbReference type="Proteomes" id="UP000784294"/>
    </source>
</evidence>
<feature type="compositionally biased region" description="Basic and acidic residues" evidence="1">
    <location>
        <begin position="195"/>
        <end position="207"/>
    </location>
</feature>